<dbReference type="AlphaFoldDB" id="A0A5E4SMU5"/>
<gene>
    <name evidence="1" type="ORF">PAQ31011_00858</name>
</gene>
<proteinExistence type="predicted"/>
<dbReference type="InterPro" id="IPR054182">
    <property type="entry name" value="DUF6889"/>
</dbReference>
<evidence type="ECO:0000313" key="1">
    <source>
        <dbReference type="EMBL" id="VVD75668.1"/>
    </source>
</evidence>
<dbReference type="Pfam" id="PF21829">
    <property type="entry name" value="DUF6889"/>
    <property type="match status" value="1"/>
</dbReference>
<evidence type="ECO:0000313" key="2">
    <source>
        <dbReference type="Proteomes" id="UP000366819"/>
    </source>
</evidence>
<accession>A0A5E4SMU5</accession>
<protein>
    <submittedName>
        <fullName evidence="1">Uncharacterized protein</fullName>
    </submittedName>
</protein>
<dbReference type="Proteomes" id="UP000366819">
    <property type="component" value="Unassembled WGS sequence"/>
</dbReference>
<sequence>MAYQPRESPTGDGVAWAHLPGSEDWLLAPVLAGMCKYESLLDGTLSLHDMALMNDALAVRNDNRAQAERMRENDNG</sequence>
<keyword evidence="2" id="KW-1185">Reference proteome</keyword>
<name>A0A5E4SMU5_9BURK</name>
<dbReference type="EMBL" id="CABPSN010000001">
    <property type="protein sequence ID" value="VVD75668.1"/>
    <property type="molecule type" value="Genomic_DNA"/>
</dbReference>
<reference evidence="1 2" key="1">
    <citation type="submission" date="2019-08" db="EMBL/GenBank/DDBJ databases">
        <authorList>
            <person name="Peeters C."/>
        </authorList>
    </citation>
    <scope>NUCLEOTIDE SEQUENCE [LARGE SCALE GENOMIC DNA]</scope>
    <source>
        <strain evidence="1 2">LMG 31011</strain>
    </source>
</reference>
<organism evidence="1 2">
    <name type="scientific">Pandoraea aquatica</name>
    <dbReference type="NCBI Taxonomy" id="2508290"/>
    <lineage>
        <taxon>Bacteria</taxon>
        <taxon>Pseudomonadati</taxon>
        <taxon>Pseudomonadota</taxon>
        <taxon>Betaproteobacteria</taxon>
        <taxon>Burkholderiales</taxon>
        <taxon>Burkholderiaceae</taxon>
        <taxon>Pandoraea</taxon>
    </lineage>
</organism>
<dbReference type="OrthoDB" id="6466868at2"/>